<keyword evidence="3" id="KW-0326">Glycosidase</keyword>
<dbReference type="GO" id="GO:0008422">
    <property type="term" value="F:beta-glucosidase activity"/>
    <property type="evidence" value="ECO:0007669"/>
    <property type="project" value="UniProtKB-EC"/>
</dbReference>
<dbReference type="Proteomes" id="UP000254807">
    <property type="component" value="Unassembled WGS sequence"/>
</dbReference>
<dbReference type="InterPro" id="IPR013783">
    <property type="entry name" value="Ig-like_fold"/>
</dbReference>
<feature type="domain" description="Fibronectin type III-like" evidence="2">
    <location>
        <begin position="657"/>
        <end position="725"/>
    </location>
</feature>
<dbReference type="InterPro" id="IPR036962">
    <property type="entry name" value="Glyco_hydro_3_N_sf"/>
</dbReference>
<dbReference type="InterPro" id="IPR036881">
    <property type="entry name" value="Glyco_hydro_3_C_sf"/>
</dbReference>
<evidence type="ECO:0000256" key="1">
    <source>
        <dbReference type="ARBA" id="ARBA00022801"/>
    </source>
</evidence>
<protein>
    <submittedName>
        <fullName evidence="3">Beta-glucosidase</fullName>
        <ecNumber evidence="3">3.2.1.21</ecNumber>
    </submittedName>
</protein>
<dbReference type="EMBL" id="UFYW01000001">
    <property type="protein sequence ID" value="STD84125.1"/>
    <property type="molecule type" value="Genomic_DNA"/>
</dbReference>
<evidence type="ECO:0000313" key="4">
    <source>
        <dbReference type="Proteomes" id="UP000254807"/>
    </source>
</evidence>
<dbReference type="PANTHER" id="PTHR30620:SF123">
    <property type="entry name" value="BETA-XYLOSIDASE"/>
    <property type="match status" value="1"/>
</dbReference>
<dbReference type="Pfam" id="PF14310">
    <property type="entry name" value="Fn3-like"/>
    <property type="match status" value="1"/>
</dbReference>
<dbReference type="GO" id="GO:0009251">
    <property type="term" value="P:glucan catabolic process"/>
    <property type="evidence" value="ECO:0007669"/>
    <property type="project" value="TreeGrafter"/>
</dbReference>
<keyword evidence="1 3" id="KW-0378">Hydrolase</keyword>
<dbReference type="AlphaFoldDB" id="A0A376H5N9"/>
<evidence type="ECO:0000259" key="2">
    <source>
        <dbReference type="SMART" id="SM01217"/>
    </source>
</evidence>
<dbReference type="InterPro" id="IPR051915">
    <property type="entry name" value="Cellulose_Degrad_GH3"/>
</dbReference>
<dbReference type="InterPro" id="IPR026891">
    <property type="entry name" value="Fn3-like"/>
</dbReference>
<dbReference type="Pfam" id="PF01915">
    <property type="entry name" value="Glyco_hydro_3_C"/>
    <property type="match status" value="1"/>
</dbReference>
<accession>A0A376H5N9</accession>
<dbReference type="Gene3D" id="3.40.50.1700">
    <property type="entry name" value="Glycoside hydrolase family 3 C-terminal domain"/>
    <property type="match status" value="1"/>
</dbReference>
<keyword evidence="4" id="KW-1185">Reference proteome</keyword>
<name>A0A376H5N9_ENTGA</name>
<dbReference type="InterPro" id="IPR001764">
    <property type="entry name" value="Glyco_hydro_3_N"/>
</dbReference>
<dbReference type="InterPro" id="IPR017853">
    <property type="entry name" value="GH"/>
</dbReference>
<dbReference type="SMART" id="SM01217">
    <property type="entry name" value="Fn3_like"/>
    <property type="match status" value="1"/>
</dbReference>
<dbReference type="Gene3D" id="3.20.20.300">
    <property type="entry name" value="Glycoside hydrolase, family 3, N-terminal domain"/>
    <property type="match status" value="1"/>
</dbReference>
<dbReference type="InterPro" id="IPR002772">
    <property type="entry name" value="Glyco_hydro_3_C"/>
</dbReference>
<reference evidence="3 4" key="1">
    <citation type="submission" date="2018-06" db="EMBL/GenBank/DDBJ databases">
        <authorList>
            <consortium name="Pathogen Informatics"/>
            <person name="Doyle S."/>
        </authorList>
    </citation>
    <scope>NUCLEOTIDE SEQUENCE [LARGE SCALE GENOMIC DNA]</scope>
    <source>
        <strain evidence="3 4">NCTC12360</strain>
    </source>
</reference>
<dbReference type="PANTHER" id="PTHR30620">
    <property type="entry name" value="PERIPLASMIC BETA-GLUCOSIDASE-RELATED"/>
    <property type="match status" value="1"/>
</dbReference>
<sequence length="745" mass="81658">MIEEIVKKMSLKEKIGQLNQRLYGWQVYQKKEGKLYLTDYFKSEVARFGSIGWIYGVFRADPWSGKDATTGLSVEESREVSRMIQDYLKEHTRLGIPAFLTEECPHGHQGLAATTLPVNFSTGASWNPDLYQSVQTFVAQELRAKGAHVGLISTLDIVRDPRWGRTEECFSEDPYLASCFTQAAVKGMQGEMVGHEPTTHVLAVLKHFAAQGSSMGGHNAGPVTIGEQELREIHLPAMLAGIQAGALGCMAAYNDWDGVPCHANPRLLQEILREEAGFAGVVMADGCALDRLADWLGNKPEAAARAMNSGVDISLWDNVFPQLEAAVDQGLIKQETIDQSVMRVLKLKEQLGLFDEPVPAVSVPNQKLFQESATRLAEEAIVLLKNERVLPLKKQRQTIAVIGPHSNNSYHQLGDYTPFKELSECRNLWEGLLEINGTETTFIQADGCGITEGTEEQLTAACQAAATADQIILTIGGSSIRDFSTDFDKNGAALQGSAEMTSGENIDLASLALPECQKRLITELKKFQKPLIGIVIAGRPHLLSEVSAAFDALLFAGYPGQFGGSALARILFGETNPSGKLAVSIPDENGQLPVYYNYREAAFQRDYADCSGTPRYGFGYGLSYADFMLKGIHAQYAPQAIQINGTIENLSAIAGAEVVQVYLRNYSQRVLPRVKVLCGFQKVFLPAKSTVDFSLTVSYETLKRLNISPNELPADFIIQIEAANQKQVFTKPLEQEKNGKGEKSC</sequence>
<dbReference type="Gene3D" id="2.60.40.10">
    <property type="entry name" value="Immunoglobulins"/>
    <property type="match status" value="1"/>
</dbReference>
<evidence type="ECO:0000313" key="3">
    <source>
        <dbReference type="EMBL" id="STD84125.1"/>
    </source>
</evidence>
<proteinExistence type="predicted"/>
<dbReference type="SUPFAM" id="SSF51445">
    <property type="entry name" value="(Trans)glycosidases"/>
    <property type="match status" value="1"/>
</dbReference>
<organism evidence="3 4">
    <name type="scientific">Enterococcus gallinarum</name>
    <dbReference type="NCBI Taxonomy" id="1353"/>
    <lineage>
        <taxon>Bacteria</taxon>
        <taxon>Bacillati</taxon>
        <taxon>Bacillota</taxon>
        <taxon>Bacilli</taxon>
        <taxon>Lactobacillales</taxon>
        <taxon>Enterococcaceae</taxon>
        <taxon>Enterococcus</taxon>
    </lineage>
</organism>
<dbReference type="PRINTS" id="PR00133">
    <property type="entry name" value="GLHYDRLASE3"/>
</dbReference>
<dbReference type="RefSeq" id="WP_060813077.1">
    <property type="nucleotide sequence ID" value="NZ_JBHULA010000042.1"/>
</dbReference>
<gene>
    <name evidence="3" type="primary">bglX_2</name>
    <name evidence="3" type="ORF">NCTC12360_02649</name>
</gene>
<dbReference type="OrthoDB" id="9805821at2"/>
<dbReference type="Pfam" id="PF00933">
    <property type="entry name" value="Glyco_hydro_3"/>
    <property type="match status" value="1"/>
</dbReference>
<dbReference type="EC" id="3.2.1.21" evidence="3"/>
<dbReference type="SUPFAM" id="SSF52279">
    <property type="entry name" value="Beta-D-glucan exohydrolase, C-terminal domain"/>
    <property type="match status" value="1"/>
</dbReference>